<name>A0A7Z0CV19_9CORY</name>
<organism evidence="1 2">
    <name type="scientific">Corynebacterium tuberculostearicum</name>
    <dbReference type="NCBI Taxonomy" id="38304"/>
    <lineage>
        <taxon>Bacteria</taxon>
        <taxon>Bacillati</taxon>
        <taxon>Actinomycetota</taxon>
        <taxon>Actinomycetes</taxon>
        <taxon>Mycobacteriales</taxon>
        <taxon>Corynebacteriaceae</taxon>
        <taxon>Corynebacterium</taxon>
    </lineage>
</organism>
<evidence type="ECO:0008006" key="3">
    <source>
        <dbReference type="Google" id="ProtNLM"/>
    </source>
</evidence>
<dbReference type="Proteomes" id="UP000603369">
    <property type="component" value="Unassembled WGS sequence"/>
</dbReference>
<comment type="caution">
    <text evidence="1">The sequence shown here is derived from an EMBL/GenBank/DDBJ whole genome shotgun (WGS) entry which is preliminary data.</text>
</comment>
<dbReference type="EMBL" id="JAEHFL010000006">
    <property type="protein sequence ID" value="MBK3427930.1"/>
    <property type="molecule type" value="Genomic_DNA"/>
</dbReference>
<dbReference type="RefSeq" id="WP_179386583.1">
    <property type="nucleotide sequence ID" value="NZ_CP068156.1"/>
</dbReference>
<keyword evidence="2" id="KW-1185">Reference proteome</keyword>
<dbReference type="GeneID" id="78320158"/>
<protein>
    <recommendedName>
        <fullName evidence="3">Secreted protein</fullName>
    </recommendedName>
</protein>
<sequence>MTIEIALVLFLLIIVGLWALFTAQRLNSLHIRTDASLAQLQAALDRRAAVTAAVAPSLAALAQRAESTELYQGHFEPRTMAERELSAAIVREFPADRRPAALADAEGRIQLAHRFYNEAVSDTRALRLRPAVRLFHLGGTAKLPEYFDYMLAE</sequence>
<evidence type="ECO:0000313" key="1">
    <source>
        <dbReference type="EMBL" id="MBK3427930.1"/>
    </source>
</evidence>
<reference evidence="1 2" key="1">
    <citation type="submission" date="2020-12" db="EMBL/GenBank/DDBJ databases">
        <title>Draft genome sequence of the commensal strain Corynebacterium tuberculostearicum MFP09/CIP 102622 isolated from human skin.</title>
        <authorList>
            <person name="Boukerb A.M."/>
            <person name="Janvier X."/>
            <person name="Feuilloley M.G.J."/>
            <person name="Groboillot A."/>
        </authorList>
    </citation>
    <scope>NUCLEOTIDE SEQUENCE [LARGE SCALE GENOMIC DNA]</scope>
    <source>
        <strain evidence="1 2">CIP 102622</strain>
    </source>
</reference>
<accession>A0A7Z0CV19</accession>
<evidence type="ECO:0000313" key="2">
    <source>
        <dbReference type="Proteomes" id="UP000603369"/>
    </source>
</evidence>
<dbReference type="AlphaFoldDB" id="A0A7Z0CV19"/>
<proteinExistence type="predicted"/>
<gene>
    <name evidence="1" type="ORF">JDP02_05265</name>
</gene>